<feature type="compositionally biased region" description="Basic and acidic residues" evidence="1">
    <location>
        <begin position="738"/>
        <end position="768"/>
    </location>
</feature>
<feature type="region of interest" description="Disordered" evidence="1">
    <location>
        <begin position="738"/>
        <end position="865"/>
    </location>
</feature>
<sequence length="903" mass="97246">MERQALVQGSRQRTDLPALARRATGDEGIISLRNPAAEERTLTFRLDSAIGARTTGSYHVVLDHGYTEGNAPLAERPSKINAGSEVSMKLKPGEVQIWHLSKDGDTVPPSLTRMYFNREAVIRVQASEHVMGASFEVRVDGKTVPVKEVLAYADLKTFDVVLADTPRAGATVRVQALSGADSAGNRLGGAVERVAHDNGVILKTNSPSCTDEVQEGVVGSYGFSVAATVSSPAPHTVLAQQGDEWSLRLNEDAHAVFTVKGASAISDQPVKGATSITGVRENNGMVKVYVQGKIAGSSYDVATHEAELVAAPVVISSDASLDSACVWDRSLAHDEVPISPLADRIHELEAMKGSVSRASWTACDAEGVLARAREALSGDAAAQQRSLTELANALNSLVPGTDNGALQNLARNIEPTAGWLPSSSTDPSLVLDNASPLSKSTDGVSTNRDSYSIFGNDDTPQPAYEQLDLKESVSIESVKLWRYWGGSRMYGSTALVISDTPDFSTKTILYYSGDSDVFQLGEQPSETTYRESSDGRVIYGAEASDKPVQARYVRLYMNGYEGAPGKENHVIEIEIMGKHVAALDDPYHLARQTARVAQAKEALAHRERYTKESADRLDVALSAMKKLMAQIEKEAALTAGYTVSFGAYHKTVQDLAKALCALEQVAPVEKVQITLDFGYDGLTDTVVIPKDAKLPQLDIPIREGYTFSRWVYADSLTAVDMTAQVKANMTLVAQWKASHVDEDKPEQQPKDTKDEKQQDHVDPAKDSKQAISGSEDGKQRDKQGETELQQQSLQKSSSSTEAHNVDEREVSRARSNTTKDHRSASESGAISSQLSQEESVSTEHKPSEKLSGGKASPVKKEPSKARAQGLLEANSTMMIVGAGVIVVIAAVIAAVILRRRKTA</sequence>
<protein>
    <recommendedName>
        <fullName evidence="5">F5/8 type C domain-containing protein</fullName>
    </recommendedName>
</protein>
<name>A0ABS7MLQ0_9ACTN</name>
<dbReference type="RefSeq" id="WP_222200006.1">
    <property type="nucleotide sequence ID" value="NZ_JAIMFO010000009.1"/>
</dbReference>
<evidence type="ECO:0000256" key="2">
    <source>
        <dbReference type="SAM" id="Phobius"/>
    </source>
</evidence>
<dbReference type="EMBL" id="JAIMFO010000009">
    <property type="protein sequence ID" value="MBY4798284.1"/>
    <property type="molecule type" value="Genomic_DNA"/>
</dbReference>
<dbReference type="Gene3D" id="2.60.120.260">
    <property type="entry name" value="Galactose-binding domain-like"/>
    <property type="match status" value="1"/>
</dbReference>
<feature type="compositionally biased region" description="Low complexity" evidence="1">
    <location>
        <begin position="788"/>
        <end position="799"/>
    </location>
</feature>
<comment type="caution">
    <text evidence="3">The sequence shown here is derived from an EMBL/GenBank/DDBJ whole genome shotgun (WGS) entry which is preliminary data.</text>
</comment>
<evidence type="ECO:0000256" key="1">
    <source>
        <dbReference type="SAM" id="MobiDB-lite"/>
    </source>
</evidence>
<evidence type="ECO:0008006" key="5">
    <source>
        <dbReference type="Google" id="ProtNLM"/>
    </source>
</evidence>
<feature type="transmembrane region" description="Helical" evidence="2">
    <location>
        <begin position="877"/>
        <end position="897"/>
    </location>
</feature>
<evidence type="ECO:0000313" key="4">
    <source>
        <dbReference type="Proteomes" id="UP000700908"/>
    </source>
</evidence>
<feature type="compositionally biased region" description="Basic and acidic residues" evidence="1">
    <location>
        <begin position="803"/>
        <end position="824"/>
    </location>
</feature>
<feature type="compositionally biased region" description="Basic and acidic residues" evidence="1">
    <location>
        <begin position="775"/>
        <end position="785"/>
    </location>
</feature>
<keyword evidence="2" id="KW-1133">Transmembrane helix</keyword>
<gene>
    <name evidence="3" type="ORF">K6V98_07990</name>
</gene>
<dbReference type="SUPFAM" id="SSF49785">
    <property type="entry name" value="Galactose-binding domain-like"/>
    <property type="match status" value="1"/>
</dbReference>
<feature type="compositionally biased region" description="Polar residues" evidence="1">
    <location>
        <begin position="825"/>
        <end position="839"/>
    </location>
</feature>
<reference evidence="3 4" key="1">
    <citation type="submission" date="2021-08" db="EMBL/GenBank/DDBJ databases">
        <title>Collinsella faecalis sp. nov. isolated from swine faeces.</title>
        <authorList>
            <person name="Oh B.S."/>
            <person name="Lee J.H."/>
        </authorList>
    </citation>
    <scope>NUCLEOTIDE SEQUENCE [LARGE SCALE GENOMIC DNA]</scope>
    <source>
        <strain evidence="3 4">AGMB00827</strain>
    </source>
</reference>
<dbReference type="Proteomes" id="UP000700908">
    <property type="component" value="Unassembled WGS sequence"/>
</dbReference>
<organism evidence="3 4">
    <name type="scientific">Collinsella ureilytica</name>
    <dbReference type="NCBI Taxonomy" id="2869515"/>
    <lineage>
        <taxon>Bacteria</taxon>
        <taxon>Bacillati</taxon>
        <taxon>Actinomycetota</taxon>
        <taxon>Coriobacteriia</taxon>
        <taxon>Coriobacteriales</taxon>
        <taxon>Coriobacteriaceae</taxon>
        <taxon>Collinsella</taxon>
    </lineage>
</organism>
<accession>A0ABS7MLQ0</accession>
<keyword evidence="4" id="KW-1185">Reference proteome</keyword>
<dbReference type="InterPro" id="IPR042229">
    <property type="entry name" value="Listeria/Bacterioides_rpt_sf"/>
</dbReference>
<dbReference type="InterPro" id="IPR008979">
    <property type="entry name" value="Galactose-bd-like_sf"/>
</dbReference>
<keyword evidence="2" id="KW-0472">Membrane</keyword>
<keyword evidence="2" id="KW-0812">Transmembrane</keyword>
<dbReference type="Gene3D" id="2.60.40.4270">
    <property type="entry name" value="Listeria-Bacteroides repeat domain"/>
    <property type="match status" value="1"/>
</dbReference>
<evidence type="ECO:0000313" key="3">
    <source>
        <dbReference type="EMBL" id="MBY4798284.1"/>
    </source>
</evidence>
<proteinExistence type="predicted"/>